<dbReference type="GO" id="GO:0016020">
    <property type="term" value="C:membrane"/>
    <property type="evidence" value="ECO:0007669"/>
    <property type="project" value="InterPro"/>
</dbReference>
<keyword evidence="7" id="KW-0472">Membrane</keyword>
<dbReference type="GO" id="GO:0051537">
    <property type="term" value="F:2 iron, 2 sulfur cluster binding"/>
    <property type="evidence" value="ECO:0007669"/>
    <property type="project" value="UniProtKB-KW"/>
</dbReference>
<sequence length="130" mass="14162">MEKVRHTRRSFITTLITLPLVAAGLWRFLTPKGIRKPVLLRLPLADLPAGGALVFRQERIAVMREGNDIVALSLVCTHLGCTVSVTPEGMVCPCHGSRFDRSGTVLAGPAERPLPRLIVEQDDATLVVRG</sequence>
<organism evidence="9 10">
    <name type="scientific">Trichlorobacter lovleyi (strain ATCC BAA-1151 / DSM 17278 / SZ)</name>
    <name type="common">Geobacter lovleyi</name>
    <dbReference type="NCBI Taxonomy" id="398767"/>
    <lineage>
        <taxon>Bacteria</taxon>
        <taxon>Pseudomonadati</taxon>
        <taxon>Thermodesulfobacteriota</taxon>
        <taxon>Desulfuromonadia</taxon>
        <taxon>Geobacterales</taxon>
        <taxon>Geobacteraceae</taxon>
        <taxon>Trichlorobacter</taxon>
    </lineage>
</organism>
<dbReference type="InterPro" id="IPR017941">
    <property type="entry name" value="Rieske_2Fe-2S"/>
</dbReference>
<evidence type="ECO:0000313" key="9">
    <source>
        <dbReference type="EMBL" id="ACD94919.1"/>
    </source>
</evidence>
<evidence type="ECO:0000256" key="6">
    <source>
        <dbReference type="ARBA" id="ARBA00034078"/>
    </source>
</evidence>
<dbReference type="Pfam" id="PF00355">
    <property type="entry name" value="Rieske"/>
    <property type="match status" value="1"/>
</dbReference>
<dbReference type="EMBL" id="CP001089">
    <property type="protein sequence ID" value="ACD94919.1"/>
    <property type="molecule type" value="Genomic_DNA"/>
</dbReference>
<comment type="cofactor">
    <cofactor evidence="6">
        <name>[2Fe-2S] cluster</name>
        <dbReference type="ChEBI" id="CHEBI:190135"/>
    </cofactor>
</comment>
<dbReference type="InterPro" id="IPR005805">
    <property type="entry name" value="Rieske_Fe-S_prot_C"/>
</dbReference>
<keyword evidence="4" id="KW-0411">Iron-sulfur</keyword>
<dbReference type="GO" id="GO:0046872">
    <property type="term" value="F:metal ion binding"/>
    <property type="evidence" value="ECO:0007669"/>
    <property type="project" value="UniProtKB-KW"/>
</dbReference>
<reference evidence="9 10" key="1">
    <citation type="submission" date="2008-05" db="EMBL/GenBank/DDBJ databases">
        <title>Complete sequence of chromosome of Geobacter lovleyi SZ.</title>
        <authorList>
            <consortium name="US DOE Joint Genome Institute"/>
            <person name="Lucas S."/>
            <person name="Copeland A."/>
            <person name="Lapidus A."/>
            <person name="Glavina del Rio T."/>
            <person name="Dalin E."/>
            <person name="Tice H."/>
            <person name="Bruce D."/>
            <person name="Goodwin L."/>
            <person name="Pitluck S."/>
            <person name="Chertkov O."/>
            <person name="Meincke L."/>
            <person name="Brettin T."/>
            <person name="Detter J.C."/>
            <person name="Han C."/>
            <person name="Tapia R."/>
            <person name="Kuske C.R."/>
            <person name="Schmutz J."/>
            <person name="Larimer F."/>
            <person name="Land M."/>
            <person name="Hauser L."/>
            <person name="Kyrpides N."/>
            <person name="Mikhailova N."/>
            <person name="Sung Y."/>
            <person name="Fletcher K.E."/>
            <person name="Ritalahti K.M."/>
            <person name="Loeffler F.E."/>
            <person name="Richardson P."/>
        </authorList>
    </citation>
    <scope>NUCLEOTIDE SEQUENCE [LARGE SCALE GENOMIC DNA]</scope>
    <source>
        <strain evidence="10">ATCC BAA-1151 / DSM 17278 / SZ</strain>
    </source>
</reference>
<dbReference type="STRING" id="398767.Glov_1197"/>
<evidence type="ECO:0000256" key="4">
    <source>
        <dbReference type="ARBA" id="ARBA00023014"/>
    </source>
</evidence>
<keyword evidence="1" id="KW-0001">2Fe-2S</keyword>
<dbReference type="OrthoDB" id="9767869at2"/>
<dbReference type="SUPFAM" id="SSF50022">
    <property type="entry name" value="ISP domain"/>
    <property type="match status" value="1"/>
</dbReference>
<evidence type="ECO:0000256" key="5">
    <source>
        <dbReference type="ARBA" id="ARBA00023157"/>
    </source>
</evidence>
<name>B3E739_TRIL1</name>
<dbReference type="Proteomes" id="UP000002420">
    <property type="component" value="Chromosome"/>
</dbReference>
<dbReference type="CDD" id="cd03467">
    <property type="entry name" value="Rieske"/>
    <property type="match status" value="1"/>
</dbReference>
<dbReference type="RefSeq" id="WP_012469267.1">
    <property type="nucleotide sequence ID" value="NC_010814.1"/>
</dbReference>
<dbReference type="eggNOG" id="COG0723">
    <property type="taxonomic scope" value="Bacteria"/>
</dbReference>
<keyword evidence="10" id="KW-1185">Reference proteome</keyword>
<dbReference type="KEGG" id="glo:Glov_1197"/>
<dbReference type="PROSITE" id="PS51296">
    <property type="entry name" value="RIESKE"/>
    <property type="match status" value="1"/>
</dbReference>
<protein>
    <submittedName>
        <fullName evidence="9">Rieske (2Fe-2S) domain protein</fullName>
    </submittedName>
</protein>
<dbReference type="InterPro" id="IPR014349">
    <property type="entry name" value="Rieske_Fe-S_prot"/>
</dbReference>
<evidence type="ECO:0000256" key="7">
    <source>
        <dbReference type="SAM" id="Phobius"/>
    </source>
</evidence>
<evidence type="ECO:0000256" key="3">
    <source>
        <dbReference type="ARBA" id="ARBA00023004"/>
    </source>
</evidence>
<dbReference type="PRINTS" id="PR00162">
    <property type="entry name" value="RIESKE"/>
</dbReference>
<dbReference type="PANTHER" id="PTHR10134">
    <property type="entry name" value="CYTOCHROME B-C1 COMPLEX SUBUNIT RIESKE, MITOCHONDRIAL"/>
    <property type="match status" value="1"/>
</dbReference>
<accession>B3E739</accession>
<keyword evidence="2" id="KW-0479">Metal-binding</keyword>
<feature type="transmembrane region" description="Helical" evidence="7">
    <location>
        <begin position="12"/>
        <end position="29"/>
    </location>
</feature>
<keyword evidence="3" id="KW-0408">Iron</keyword>
<evidence type="ECO:0000256" key="2">
    <source>
        <dbReference type="ARBA" id="ARBA00022723"/>
    </source>
</evidence>
<dbReference type="AlphaFoldDB" id="B3E739"/>
<dbReference type="InterPro" id="IPR036922">
    <property type="entry name" value="Rieske_2Fe-2S_sf"/>
</dbReference>
<feature type="domain" description="Rieske" evidence="8">
    <location>
        <begin position="39"/>
        <end position="128"/>
    </location>
</feature>
<gene>
    <name evidence="9" type="ordered locus">Glov_1197</name>
</gene>
<dbReference type="Gene3D" id="2.102.10.10">
    <property type="entry name" value="Rieske [2Fe-2S] iron-sulphur domain"/>
    <property type="match status" value="1"/>
</dbReference>
<proteinExistence type="predicted"/>
<evidence type="ECO:0000259" key="8">
    <source>
        <dbReference type="PROSITE" id="PS51296"/>
    </source>
</evidence>
<keyword evidence="5" id="KW-1015">Disulfide bond</keyword>
<keyword evidence="7" id="KW-0812">Transmembrane</keyword>
<evidence type="ECO:0000313" key="10">
    <source>
        <dbReference type="Proteomes" id="UP000002420"/>
    </source>
</evidence>
<evidence type="ECO:0000256" key="1">
    <source>
        <dbReference type="ARBA" id="ARBA00022714"/>
    </source>
</evidence>
<dbReference type="HOGENOM" id="CLU_055690_1_1_7"/>
<keyword evidence="7" id="KW-1133">Transmembrane helix</keyword>